<organism evidence="2 3">
    <name type="scientific">Zemynaea arenosa</name>
    <dbReference type="NCBI Taxonomy" id="2561931"/>
    <lineage>
        <taxon>Bacteria</taxon>
        <taxon>Pseudomonadati</taxon>
        <taxon>Pseudomonadota</taxon>
        <taxon>Betaproteobacteria</taxon>
        <taxon>Burkholderiales</taxon>
        <taxon>Oxalobacteraceae</taxon>
        <taxon>Telluria group</taxon>
        <taxon>Zemynaea</taxon>
    </lineage>
</organism>
<accession>A0A4Y9RX81</accession>
<comment type="caution">
    <text evidence="2">The sequence shown here is derived from an EMBL/GenBank/DDBJ whole genome shotgun (WGS) entry which is preliminary data.</text>
</comment>
<evidence type="ECO:0000256" key="1">
    <source>
        <dbReference type="SAM" id="SignalP"/>
    </source>
</evidence>
<dbReference type="OrthoDB" id="9814791at2"/>
<dbReference type="AlphaFoldDB" id="A0A4Y9RX81"/>
<evidence type="ECO:0008006" key="4">
    <source>
        <dbReference type="Google" id="ProtNLM"/>
    </source>
</evidence>
<keyword evidence="1" id="KW-0732">Signal</keyword>
<evidence type="ECO:0000313" key="2">
    <source>
        <dbReference type="EMBL" id="TFW13887.1"/>
    </source>
</evidence>
<keyword evidence="3" id="KW-1185">Reference proteome</keyword>
<sequence>MSGRSWLAAAALLCLHGWALAAPPRDGSHDFDFDLGTWHTHTTRLVQPLSGAAEWREMDGLTIVRPLFGGRGNVAEYRAAGSAGAVELVALRLYHPQSGQWSIHFATPGVGVLGTPYGTGGARAGRVEFYDQEEFAGRQILVRFAIWSTGQDTAQSEQAFSADGGQTWETNWINRYTRSADGPPVKLPPP</sequence>
<protein>
    <recommendedName>
        <fullName evidence="4">DUF1579 domain-containing protein</fullName>
    </recommendedName>
</protein>
<name>A0A4Y9RX81_9BURK</name>
<feature type="chain" id="PRO_5021443786" description="DUF1579 domain-containing protein" evidence="1">
    <location>
        <begin position="22"/>
        <end position="190"/>
    </location>
</feature>
<dbReference type="RefSeq" id="WP_135208783.1">
    <property type="nucleotide sequence ID" value="NZ_SPVF01000244.1"/>
</dbReference>
<reference evidence="2 3" key="1">
    <citation type="submission" date="2019-03" db="EMBL/GenBank/DDBJ databases">
        <title>Draft Genome Sequence of Massilia arenosa sp. nov., a Novel Massilia Species Isolated from a Sandy-loam Maize Soil.</title>
        <authorList>
            <person name="Raths R."/>
            <person name="Peta V."/>
            <person name="Bucking H."/>
        </authorList>
    </citation>
    <scope>NUCLEOTIDE SEQUENCE [LARGE SCALE GENOMIC DNA]</scope>
    <source>
        <strain evidence="2 3">MC02</strain>
    </source>
</reference>
<feature type="signal peptide" evidence="1">
    <location>
        <begin position="1"/>
        <end position="21"/>
    </location>
</feature>
<dbReference type="Proteomes" id="UP000298438">
    <property type="component" value="Unassembled WGS sequence"/>
</dbReference>
<proteinExistence type="predicted"/>
<gene>
    <name evidence="2" type="ORF">E4L96_18975</name>
</gene>
<dbReference type="EMBL" id="SPVF01000244">
    <property type="protein sequence ID" value="TFW13887.1"/>
    <property type="molecule type" value="Genomic_DNA"/>
</dbReference>
<evidence type="ECO:0000313" key="3">
    <source>
        <dbReference type="Proteomes" id="UP000298438"/>
    </source>
</evidence>